<evidence type="ECO:0008006" key="5">
    <source>
        <dbReference type="Google" id="ProtNLM"/>
    </source>
</evidence>
<feature type="region of interest" description="Disordered" evidence="1">
    <location>
        <begin position="306"/>
        <end position="328"/>
    </location>
</feature>
<feature type="chain" id="PRO_5039533918" description="Multidrug efflux pump subunit AcrA (Membrane-fusion protein)" evidence="2">
    <location>
        <begin position="22"/>
        <end position="328"/>
    </location>
</feature>
<name>A0A7W9KFJ4_9PSEU</name>
<gene>
    <name evidence="3" type="ORF">BJ998_002686</name>
</gene>
<reference evidence="3 4" key="1">
    <citation type="submission" date="2020-08" db="EMBL/GenBank/DDBJ databases">
        <title>Sequencing the genomes of 1000 actinobacteria strains.</title>
        <authorList>
            <person name="Klenk H.-P."/>
        </authorList>
    </citation>
    <scope>NUCLEOTIDE SEQUENCE [LARGE SCALE GENOMIC DNA]</scope>
    <source>
        <strain evidence="3 4">DSM 43851</strain>
    </source>
</reference>
<evidence type="ECO:0000256" key="1">
    <source>
        <dbReference type="SAM" id="MobiDB-lite"/>
    </source>
</evidence>
<keyword evidence="4" id="KW-1185">Reference proteome</keyword>
<dbReference type="GO" id="GO:1990281">
    <property type="term" value="C:efflux pump complex"/>
    <property type="evidence" value="ECO:0007669"/>
    <property type="project" value="TreeGrafter"/>
</dbReference>
<proteinExistence type="predicted"/>
<evidence type="ECO:0000313" key="3">
    <source>
        <dbReference type="EMBL" id="MBB5891490.1"/>
    </source>
</evidence>
<keyword evidence="2" id="KW-0732">Signal</keyword>
<dbReference type="GO" id="GO:0015562">
    <property type="term" value="F:efflux transmembrane transporter activity"/>
    <property type="evidence" value="ECO:0007669"/>
    <property type="project" value="TreeGrafter"/>
</dbReference>
<feature type="region of interest" description="Disordered" evidence="1">
    <location>
        <begin position="180"/>
        <end position="225"/>
    </location>
</feature>
<organism evidence="3 4">
    <name type="scientific">Kutzneria kofuensis</name>
    <dbReference type="NCBI Taxonomy" id="103725"/>
    <lineage>
        <taxon>Bacteria</taxon>
        <taxon>Bacillati</taxon>
        <taxon>Actinomycetota</taxon>
        <taxon>Actinomycetes</taxon>
        <taxon>Pseudonocardiales</taxon>
        <taxon>Pseudonocardiaceae</taxon>
        <taxon>Kutzneria</taxon>
    </lineage>
</organism>
<feature type="signal peptide" evidence="2">
    <location>
        <begin position="1"/>
        <end position="21"/>
    </location>
</feature>
<sequence length="328" mass="32920">MRTTVLACVCAAALLTAACSAGGPTPEPPGLAARDTTMTTVKPARQDLNNQVSLTGKVALDPVFGVAAPVDGQVRYLDVKPPTATPTTPTPVANIWAGGKATRVDVPAGATFSGRLVDDKSNVTGGMPVASAKFAGYGIVADLDGAQAYRIATAPGTVQAQIKDGPGPFPCTVLGTIAALPAGTPAPPSPTTQQQPPKGQPSGAPAPDGGPPKELPQQQQQQSEPTGLRLVCTPQAGVKLINGVTATLQVVTATAQNALTLPVEAVAGSQGNGKVDVVVDGHRQTKDVTLGLTDGKVIEIRSGLNGDETIAVPGPNLPSPQQAGGPTR</sequence>
<dbReference type="PANTHER" id="PTHR30469">
    <property type="entry name" value="MULTIDRUG RESISTANCE PROTEIN MDTA"/>
    <property type="match status" value="1"/>
</dbReference>
<dbReference type="Proteomes" id="UP000585638">
    <property type="component" value="Unassembled WGS sequence"/>
</dbReference>
<dbReference type="Gene3D" id="2.40.420.20">
    <property type="match status" value="1"/>
</dbReference>
<feature type="compositionally biased region" description="Low complexity" evidence="1">
    <location>
        <begin position="191"/>
        <end position="207"/>
    </location>
</feature>
<dbReference type="RefSeq" id="WP_184861599.1">
    <property type="nucleotide sequence ID" value="NZ_BAAAWY010000095.1"/>
</dbReference>
<dbReference type="PROSITE" id="PS51257">
    <property type="entry name" value="PROKAR_LIPOPROTEIN"/>
    <property type="match status" value="1"/>
</dbReference>
<feature type="compositionally biased region" description="Polar residues" evidence="1">
    <location>
        <begin position="319"/>
        <end position="328"/>
    </location>
</feature>
<protein>
    <recommendedName>
        <fullName evidence="5">Multidrug efflux pump subunit AcrA (Membrane-fusion protein)</fullName>
    </recommendedName>
</protein>
<dbReference type="PANTHER" id="PTHR30469:SF33">
    <property type="entry name" value="SLR1207 PROTEIN"/>
    <property type="match status" value="1"/>
</dbReference>
<dbReference type="EMBL" id="JACHIR010000001">
    <property type="protein sequence ID" value="MBB5891490.1"/>
    <property type="molecule type" value="Genomic_DNA"/>
</dbReference>
<evidence type="ECO:0000313" key="4">
    <source>
        <dbReference type="Proteomes" id="UP000585638"/>
    </source>
</evidence>
<comment type="caution">
    <text evidence="3">The sequence shown here is derived from an EMBL/GenBank/DDBJ whole genome shotgun (WGS) entry which is preliminary data.</text>
</comment>
<evidence type="ECO:0000256" key="2">
    <source>
        <dbReference type="SAM" id="SignalP"/>
    </source>
</evidence>
<dbReference type="AlphaFoldDB" id="A0A7W9KFJ4"/>
<accession>A0A7W9KFJ4</accession>